<protein>
    <submittedName>
        <fullName evidence="1">Class I SAM-dependent methyltransferase</fullName>
    </submittedName>
</protein>
<name>A0A5C8ZCY9_9GAMM</name>
<dbReference type="SUPFAM" id="SSF53335">
    <property type="entry name" value="S-adenosyl-L-methionine-dependent methyltransferases"/>
    <property type="match status" value="1"/>
</dbReference>
<comment type="caution">
    <text evidence="1">The sequence shown here is derived from an EMBL/GenBank/DDBJ whole genome shotgun (WGS) entry which is preliminary data.</text>
</comment>
<evidence type="ECO:0000313" key="2">
    <source>
        <dbReference type="Proteomes" id="UP000321764"/>
    </source>
</evidence>
<dbReference type="GO" id="GO:0032259">
    <property type="term" value="P:methylation"/>
    <property type="evidence" value="ECO:0007669"/>
    <property type="project" value="UniProtKB-KW"/>
</dbReference>
<accession>A0A5C8ZCY9</accession>
<dbReference type="Proteomes" id="UP000321764">
    <property type="component" value="Unassembled WGS sequence"/>
</dbReference>
<dbReference type="OrthoDB" id="9791944at2"/>
<sequence>MSFFSEDKKRTFFQCQNCQLVFTEQSTWPSAHEEKAIYDLHENDVDDSGYNQFLNRIVSPLKERLSPPAQILDFGCGPAPALAKQLQKEGFDVSLYDSFYQPNNTVLEDSYHAIVATEVIEHLHQPRQELEKLWQQLKPNGWLALMTQRVKDVDAFERWQYKNDPTHVCFYHEQSFYWLAEAFGAQAIEFVGRDMVFIQKGA</sequence>
<dbReference type="GO" id="GO:0008168">
    <property type="term" value="F:methyltransferase activity"/>
    <property type="evidence" value="ECO:0007669"/>
    <property type="project" value="UniProtKB-KW"/>
</dbReference>
<keyword evidence="2" id="KW-1185">Reference proteome</keyword>
<gene>
    <name evidence="1" type="ORF">FME95_09590</name>
</gene>
<proteinExistence type="predicted"/>
<dbReference type="InterPro" id="IPR029063">
    <property type="entry name" value="SAM-dependent_MTases_sf"/>
</dbReference>
<organism evidence="1 2">
    <name type="scientific">Reinekea thalattae</name>
    <dbReference type="NCBI Taxonomy" id="2593301"/>
    <lineage>
        <taxon>Bacteria</taxon>
        <taxon>Pseudomonadati</taxon>
        <taxon>Pseudomonadota</taxon>
        <taxon>Gammaproteobacteria</taxon>
        <taxon>Oceanospirillales</taxon>
        <taxon>Saccharospirillaceae</taxon>
        <taxon>Reinekea</taxon>
    </lineage>
</organism>
<dbReference type="Gene3D" id="3.40.50.150">
    <property type="entry name" value="Vaccinia Virus protein VP39"/>
    <property type="match status" value="1"/>
</dbReference>
<reference evidence="1 2" key="1">
    <citation type="submission" date="2019-07" db="EMBL/GenBank/DDBJ databases">
        <title>Reinekea sp. strain SSH23 genome sequencing and assembly.</title>
        <authorList>
            <person name="Kim I."/>
        </authorList>
    </citation>
    <scope>NUCLEOTIDE SEQUENCE [LARGE SCALE GENOMIC DNA]</scope>
    <source>
        <strain evidence="1 2">SSH23</strain>
    </source>
</reference>
<dbReference type="EMBL" id="VKAD01000001">
    <property type="protein sequence ID" value="TXR55008.1"/>
    <property type="molecule type" value="Genomic_DNA"/>
</dbReference>
<keyword evidence="1" id="KW-0489">Methyltransferase</keyword>
<dbReference type="Pfam" id="PF13489">
    <property type="entry name" value="Methyltransf_23"/>
    <property type="match status" value="1"/>
</dbReference>
<dbReference type="AlphaFoldDB" id="A0A5C8ZCY9"/>
<evidence type="ECO:0000313" key="1">
    <source>
        <dbReference type="EMBL" id="TXR55008.1"/>
    </source>
</evidence>
<keyword evidence="1" id="KW-0808">Transferase</keyword>